<dbReference type="RefSeq" id="WP_256406885.1">
    <property type="nucleotide sequence ID" value="NZ_CP187151.1"/>
</dbReference>
<comment type="caution">
    <text evidence="1">The sequence shown here is derived from an EMBL/GenBank/DDBJ whole genome shotgun (WGS) entry which is preliminary data.</text>
</comment>
<protein>
    <submittedName>
        <fullName evidence="1">MBL fold metallo-hydrolase</fullName>
    </submittedName>
</protein>
<sequence length="221" mass="23893">MHVEYDALTFERLGHASVRIETDDGLVVYIDPWSDVLADDPQDGDVVFVTHDDVDHYDPAGIAAVAGPEATVVAYEAIDTSDLNLEVTTVPYGGSRTVRGIGVEAVPAYNRTDGPHVDEDGDPFHAEREVVGLLLDISGTAVYFTSDTDVLPEHASIRADVFIPPIGGHFTMDRHAAADFADSVEADLVLPVHYDTFEAIETDVEAFVDDVEAHGITVEPF</sequence>
<dbReference type="Gene3D" id="3.60.15.10">
    <property type="entry name" value="Ribonuclease Z/Hydroxyacylglutathione hydrolase-like"/>
    <property type="match status" value="1"/>
</dbReference>
<dbReference type="AlphaFoldDB" id="A0ABD6CV86"/>
<dbReference type="EMBL" id="JBHUDL010000006">
    <property type="protein sequence ID" value="MFD1633097.1"/>
    <property type="molecule type" value="Genomic_DNA"/>
</dbReference>
<evidence type="ECO:0000313" key="2">
    <source>
        <dbReference type="Proteomes" id="UP001597075"/>
    </source>
</evidence>
<dbReference type="InterPro" id="IPR050114">
    <property type="entry name" value="UPF0173_UPF0282_UlaG_hydrolase"/>
</dbReference>
<dbReference type="PANTHER" id="PTHR43546:SF8">
    <property type="entry name" value="METALLO-BETA-LACTAMASE DOMAIN-CONTAINING PROTEIN"/>
    <property type="match status" value="1"/>
</dbReference>
<dbReference type="Proteomes" id="UP001597075">
    <property type="component" value="Unassembled WGS sequence"/>
</dbReference>
<proteinExistence type="predicted"/>
<dbReference type="Pfam" id="PF13483">
    <property type="entry name" value="Lactamase_B_3"/>
    <property type="match status" value="1"/>
</dbReference>
<gene>
    <name evidence="1" type="ORF">ACFSBJ_05020</name>
</gene>
<organism evidence="1 2">
    <name type="scientific">Haloplanus ruber</name>
    <dbReference type="NCBI Taxonomy" id="869892"/>
    <lineage>
        <taxon>Archaea</taxon>
        <taxon>Methanobacteriati</taxon>
        <taxon>Methanobacteriota</taxon>
        <taxon>Stenosarchaea group</taxon>
        <taxon>Halobacteria</taxon>
        <taxon>Halobacteriales</taxon>
        <taxon>Haloferacaceae</taxon>
        <taxon>Haloplanus</taxon>
    </lineage>
</organism>
<dbReference type="SUPFAM" id="SSF56281">
    <property type="entry name" value="Metallo-hydrolase/oxidoreductase"/>
    <property type="match status" value="1"/>
</dbReference>
<evidence type="ECO:0000313" key="1">
    <source>
        <dbReference type="EMBL" id="MFD1633097.1"/>
    </source>
</evidence>
<keyword evidence="2" id="KW-1185">Reference proteome</keyword>
<dbReference type="PANTHER" id="PTHR43546">
    <property type="entry name" value="UPF0173 METAL-DEPENDENT HYDROLASE MJ1163-RELATED"/>
    <property type="match status" value="1"/>
</dbReference>
<accession>A0ABD6CV86</accession>
<dbReference type="InterPro" id="IPR036866">
    <property type="entry name" value="RibonucZ/Hydroxyglut_hydro"/>
</dbReference>
<name>A0ABD6CV86_9EURY</name>
<reference evidence="1 2" key="1">
    <citation type="journal article" date="2019" name="Int. J. Syst. Evol. Microbiol.">
        <title>The Global Catalogue of Microorganisms (GCM) 10K type strain sequencing project: providing services to taxonomists for standard genome sequencing and annotation.</title>
        <authorList>
            <consortium name="The Broad Institute Genomics Platform"/>
            <consortium name="The Broad Institute Genome Sequencing Center for Infectious Disease"/>
            <person name="Wu L."/>
            <person name="Ma J."/>
        </authorList>
    </citation>
    <scope>NUCLEOTIDE SEQUENCE [LARGE SCALE GENOMIC DNA]</scope>
    <source>
        <strain evidence="1 2">CGMCC 1.10594</strain>
    </source>
</reference>